<keyword evidence="1" id="KW-0812">Transmembrane</keyword>
<dbReference type="AlphaFoldDB" id="A0A1Y1I8M8"/>
<gene>
    <name evidence="2" type="ORF">KFL_002190130</name>
</gene>
<proteinExistence type="predicted"/>
<feature type="transmembrane region" description="Helical" evidence="1">
    <location>
        <begin position="222"/>
        <end position="247"/>
    </location>
</feature>
<protein>
    <submittedName>
        <fullName evidence="2">Uncharacterized protein</fullName>
    </submittedName>
</protein>
<dbReference type="EMBL" id="DF237168">
    <property type="protein sequence ID" value="GAQ85057.1"/>
    <property type="molecule type" value="Genomic_DNA"/>
</dbReference>
<sequence length="274" mass="29430">MILACENTMMPKPFRSQGTADNAKAVLDCMTIAGKFGFDPSKCSSFVATNKVGSIRQSIKVNLTADCKLDSEDVKKLQANMENDLSQRNDQVNDGVATALHDLVNVLGGSDSNKTYSQLVHDMVQKTFTTDVCNETITNLTSSNILSISAIGLAYQEVNGVEMSIESTAMVSAMTKNKTIADALDTFKQKVDQDNSEKTRGLTDIVDSVGATVGGLFKTMSWVWIAVICVGGLVVLWGLWVGLKFLLSPAGQDGTRELAHAGAEKIRDTPIVPV</sequence>
<organism evidence="2 3">
    <name type="scientific">Klebsormidium nitens</name>
    <name type="common">Green alga</name>
    <name type="synonym">Ulothrix nitens</name>
    <dbReference type="NCBI Taxonomy" id="105231"/>
    <lineage>
        <taxon>Eukaryota</taxon>
        <taxon>Viridiplantae</taxon>
        <taxon>Streptophyta</taxon>
        <taxon>Klebsormidiophyceae</taxon>
        <taxon>Klebsormidiales</taxon>
        <taxon>Klebsormidiaceae</taxon>
        <taxon>Klebsormidium</taxon>
    </lineage>
</organism>
<name>A0A1Y1I8M8_KLENI</name>
<keyword evidence="3" id="KW-1185">Reference proteome</keyword>
<keyword evidence="1" id="KW-0472">Membrane</keyword>
<accession>A0A1Y1I8M8</accession>
<evidence type="ECO:0000313" key="3">
    <source>
        <dbReference type="Proteomes" id="UP000054558"/>
    </source>
</evidence>
<dbReference type="Proteomes" id="UP000054558">
    <property type="component" value="Unassembled WGS sequence"/>
</dbReference>
<keyword evidence="1" id="KW-1133">Transmembrane helix</keyword>
<reference evidence="2 3" key="1">
    <citation type="journal article" date="2014" name="Nat. Commun.">
        <title>Klebsormidium flaccidum genome reveals primary factors for plant terrestrial adaptation.</title>
        <authorList>
            <person name="Hori K."/>
            <person name="Maruyama F."/>
            <person name="Fujisawa T."/>
            <person name="Togashi T."/>
            <person name="Yamamoto N."/>
            <person name="Seo M."/>
            <person name="Sato S."/>
            <person name="Yamada T."/>
            <person name="Mori H."/>
            <person name="Tajima N."/>
            <person name="Moriyama T."/>
            <person name="Ikeuchi M."/>
            <person name="Watanabe M."/>
            <person name="Wada H."/>
            <person name="Kobayashi K."/>
            <person name="Saito M."/>
            <person name="Masuda T."/>
            <person name="Sasaki-Sekimoto Y."/>
            <person name="Mashiguchi K."/>
            <person name="Awai K."/>
            <person name="Shimojima M."/>
            <person name="Masuda S."/>
            <person name="Iwai M."/>
            <person name="Nobusawa T."/>
            <person name="Narise T."/>
            <person name="Kondo S."/>
            <person name="Saito H."/>
            <person name="Sato R."/>
            <person name="Murakawa M."/>
            <person name="Ihara Y."/>
            <person name="Oshima-Yamada Y."/>
            <person name="Ohtaka K."/>
            <person name="Satoh M."/>
            <person name="Sonobe K."/>
            <person name="Ishii M."/>
            <person name="Ohtani R."/>
            <person name="Kanamori-Sato M."/>
            <person name="Honoki R."/>
            <person name="Miyazaki D."/>
            <person name="Mochizuki H."/>
            <person name="Umetsu J."/>
            <person name="Higashi K."/>
            <person name="Shibata D."/>
            <person name="Kamiya Y."/>
            <person name="Sato N."/>
            <person name="Nakamura Y."/>
            <person name="Tabata S."/>
            <person name="Ida S."/>
            <person name="Kurokawa K."/>
            <person name="Ohta H."/>
        </authorList>
    </citation>
    <scope>NUCLEOTIDE SEQUENCE [LARGE SCALE GENOMIC DNA]</scope>
    <source>
        <strain evidence="2 3">NIES-2285</strain>
    </source>
</reference>
<evidence type="ECO:0000256" key="1">
    <source>
        <dbReference type="SAM" id="Phobius"/>
    </source>
</evidence>
<evidence type="ECO:0000313" key="2">
    <source>
        <dbReference type="EMBL" id="GAQ85057.1"/>
    </source>
</evidence>